<dbReference type="CDD" id="cd00138">
    <property type="entry name" value="PLDc_SF"/>
    <property type="match status" value="1"/>
</dbReference>
<sequence length="663" mass="73178">MSQVPASLAQHFETPDGFTGHFGWLCGFSADDSFLNDALERFTHRQANQRAYTGDTSLALLLDPRAPQITPIEVPGLLHLPWAKAALPFNLMHAKVAVLTYRSTARSDVWSVRLLVSTGNWTRQTLEHSLDLVWRLDLHSDDLRSPTETTQQARTDISGAWDLLSWLRRQYDGRVLLANPLTAKAITDMDTLLFKQIKLKASGFSARFFDSRTASLLAQLPAKVVSASGRGVARNYLAMGSGFYESSLLGKTPSVPLQVVRGLRGEGGGPRLLTMSSDVNLFVNEGGCQGVVEALAMLTAADISVRPAAQPGYFPHAQKRTLHAKFIFSASETGHSNKTANPWLYLGSGNLTPQGFTLKMGRHLGNLEAGVVFAPTPLNWHPPHMAVADPESISYYLPIQRQLTCRPEALQAGEAFEVGSEMFSAARVAYLVWREAQTPEQGWLSSEDDLEVDYVVLDPSHQPCTYVDGQGFTWCGQRPRQVLIRWQVENTEQFMAVPVLDGFGRLAATELPNISLEDAWRQLEGFPQLPSEEELPDAFDHSVRSGSRQENFGRAQGTASYPIRQMMELIEGIAAKQTALAPIDWPVWCARLEQSLIQASGCGLLQAFLALNLNPIHALRQAAFRPHFAETPEHLAGQRYEAALNHIEAHWALDHLHPLGAPA</sequence>
<dbReference type="EMBL" id="CAACYJ010000040">
    <property type="protein sequence ID" value="VFB22021.1"/>
    <property type="molecule type" value="Genomic_DNA"/>
</dbReference>
<reference evidence="1 2" key="1">
    <citation type="submission" date="2019-02" db="EMBL/GenBank/DDBJ databases">
        <authorList>
            <consortium name="Pathogen Informatics"/>
        </authorList>
    </citation>
    <scope>NUCLEOTIDE SEQUENCE [LARGE SCALE GENOMIC DNA]</scope>
    <source>
        <strain evidence="1 2">3012STDY7103891</strain>
    </source>
</reference>
<protein>
    <submittedName>
        <fullName evidence="1">Uncharacterized protein</fullName>
    </submittedName>
</protein>
<dbReference type="RefSeq" id="WP_133145002.1">
    <property type="nucleotide sequence ID" value="NZ_CAACYJ010000040.1"/>
</dbReference>
<dbReference type="Proteomes" id="UP000330809">
    <property type="component" value="Unassembled WGS sequence"/>
</dbReference>
<proteinExistence type="predicted"/>
<evidence type="ECO:0000313" key="2">
    <source>
        <dbReference type="Proteomes" id="UP000330809"/>
    </source>
</evidence>
<organism evidence="1 2">
    <name type="scientific">Pseudomonas fragi</name>
    <dbReference type="NCBI Taxonomy" id="296"/>
    <lineage>
        <taxon>Bacteria</taxon>
        <taxon>Pseudomonadati</taxon>
        <taxon>Pseudomonadota</taxon>
        <taxon>Gammaproteobacteria</taxon>
        <taxon>Pseudomonadales</taxon>
        <taxon>Pseudomonadaceae</taxon>
        <taxon>Pseudomonas</taxon>
    </lineage>
</organism>
<name>A0A449IRF9_PSEFR</name>
<evidence type="ECO:0000313" key="1">
    <source>
        <dbReference type="EMBL" id="VFB22021.1"/>
    </source>
</evidence>
<accession>A0A449IRF9</accession>
<dbReference type="AlphaFoldDB" id="A0A449IRF9"/>
<gene>
    <name evidence="1" type="ORF">NCTC10754_04705</name>
</gene>